<organism evidence="2 3">
    <name type="scientific">Liparis tanakae</name>
    <name type="common">Tanaka's snailfish</name>
    <dbReference type="NCBI Taxonomy" id="230148"/>
    <lineage>
        <taxon>Eukaryota</taxon>
        <taxon>Metazoa</taxon>
        <taxon>Chordata</taxon>
        <taxon>Craniata</taxon>
        <taxon>Vertebrata</taxon>
        <taxon>Euteleostomi</taxon>
        <taxon>Actinopterygii</taxon>
        <taxon>Neopterygii</taxon>
        <taxon>Teleostei</taxon>
        <taxon>Neoteleostei</taxon>
        <taxon>Acanthomorphata</taxon>
        <taxon>Eupercaria</taxon>
        <taxon>Perciformes</taxon>
        <taxon>Cottioidei</taxon>
        <taxon>Cottales</taxon>
        <taxon>Liparidae</taxon>
        <taxon>Liparis</taxon>
    </lineage>
</organism>
<comment type="caution">
    <text evidence="2">The sequence shown here is derived from an EMBL/GenBank/DDBJ whole genome shotgun (WGS) entry which is preliminary data.</text>
</comment>
<proteinExistence type="predicted"/>
<evidence type="ECO:0000313" key="2">
    <source>
        <dbReference type="EMBL" id="TNN29742.1"/>
    </source>
</evidence>
<gene>
    <name evidence="2" type="ORF">EYF80_060109</name>
</gene>
<protein>
    <submittedName>
        <fullName evidence="2">Uncharacterized protein</fullName>
    </submittedName>
</protein>
<evidence type="ECO:0000256" key="1">
    <source>
        <dbReference type="SAM" id="MobiDB-lite"/>
    </source>
</evidence>
<feature type="region of interest" description="Disordered" evidence="1">
    <location>
        <begin position="1"/>
        <end position="48"/>
    </location>
</feature>
<reference evidence="2 3" key="1">
    <citation type="submission" date="2019-03" db="EMBL/GenBank/DDBJ databases">
        <title>First draft genome of Liparis tanakae, snailfish: a comprehensive survey of snailfish specific genes.</title>
        <authorList>
            <person name="Kim W."/>
            <person name="Song I."/>
            <person name="Jeong J.-H."/>
            <person name="Kim D."/>
            <person name="Kim S."/>
            <person name="Ryu S."/>
            <person name="Song J.Y."/>
            <person name="Lee S.K."/>
        </authorList>
    </citation>
    <scope>NUCLEOTIDE SEQUENCE [LARGE SCALE GENOMIC DNA]</scope>
    <source>
        <tissue evidence="2">Muscle</tissue>
    </source>
</reference>
<dbReference type="EMBL" id="SRLO01005269">
    <property type="protein sequence ID" value="TNN29742.1"/>
    <property type="molecule type" value="Genomic_DNA"/>
</dbReference>
<evidence type="ECO:0000313" key="3">
    <source>
        <dbReference type="Proteomes" id="UP000314294"/>
    </source>
</evidence>
<name>A0A4Z2EMY3_9TELE</name>
<keyword evidence="3" id="KW-1185">Reference proteome</keyword>
<feature type="compositionally biased region" description="Basic and acidic residues" evidence="1">
    <location>
        <begin position="8"/>
        <end position="23"/>
    </location>
</feature>
<accession>A0A4Z2EMY3</accession>
<dbReference type="Proteomes" id="UP000314294">
    <property type="component" value="Unassembled WGS sequence"/>
</dbReference>
<sequence length="101" mass="11245">MGFLTGRGGDESGRKEKEEEKGGGCKSGAQDCREPEQAPRSPSPRPMRRYLKSQLQRRLAAELQLHPSVKSFTVSHLQERIVCSSCLDSDTFTEALVQHTI</sequence>
<dbReference type="AlphaFoldDB" id="A0A4Z2EMY3"/>